<evidence type="ECO:0000313" key="1">
    <source>
        <dbReference type="EMBL" id="GAG90523.1"/>
    </source>
</evidence>
<dbReference type="EMBL" id="BART01025802">
    <property type="protein sequence ID" value="GAG90523.1"/>
    <property type="molecule type" value="Genomic_DNA"/>
</dbReference>
<organism evidence="1">
    <name type="scientific">marine sediment metagenome</name>
    <dbReference type="NCBI Taxonomy" id="412755"/>
    <lineage>
        <taxon>unclassified sequences</taxon>
        <taxon>metagenomes</taxon>
        <taxon>ecological metagenomes</taxon>
    </lineage>
</organism>
<reference evidence="1" key="1">
    <citation type="journal article" date="2014" name="Front. Microbiol.">
        <title>High frequency of phylogenetically diverse reductive dehalogenase-homologous genes in deep subseafloor sedimentary metagenomes.</title>
        <authorList>
            <person name="Kawai M."/>
            <person name="Futagami T."/>
            <person name="Toyoda A."/>
            <person name="Takaki Y."/>
            <person name="Nishi S."/>
            <person name="Hori S."/>
            <person name="Arai W."/>
            <person name="Tsubouchi T."/>
            <person name="Morono Y."/>
            <person name="Uchiyama I."/>
            <person name="Ito T."/>
            <person name="Fujiyama A."/>
            <person name="Inagaki F."/>
            <person name="Takami H."/>
        </authorList>
    </citation>
    <scope>NUCLEOTIDE SEQUENCE</scope>
    <source>
        <strain evidence="1">Expedition CK06-06</strain>
    </source>
</reference>
<dbReference type="AlphaFoldDB" id="X1C280"/>
<comment type="caution">
    <text evidence="1">The sequence shown here is derived from an EMBL/GenBank/DDBJ whole genome shotgun (WGS) entry which is preliminary data.</text>
</comment>
<proteinExistence type="predicted"/>
<protein>
    <submittedName>
        <fullName evidence="1">Uncharacterized protein</fullName>
    </submittedName>
</protein>
<gene>
    <name evidence="1" type="ORF">S01H4_46211</name>
</gene>
<sequence>MVEADPWLPSVPGVVFGTSEIYHTWLSQPEKKLVQEHCGEFMERFGYV</sequence>
<accession>X1C280</accession>
<name>X1C280_9ZZZZ</name>